<keyword evidence="8 9" id="KW-0472">Membrane</keyword>
<evidence type="ECO:0000256" key="4">
    <source>
        <dbReference type="ARBA" id="ARBA00022475"/>
    </source>
</evidence>
<evidence type="ECO:0000256" key="1">
    <source>
        <dbReference type="ARBA" id="ARBA00004429"/>
    </source>
</evidence>
<feature type="transmembrane region" description="Helical" evidence="9">
    <location>
        <begin position="72"/>
        <end position="96"/>
    </location>
</feature>
<keyword evidence="4 9" id="KW-1003">Cell membrane</keyword>
<keyword evidence="5" id="KW-0997">Cell inner membrane</keyword>
<dbReference type="PROSITE" id="PS51012">
    <property type="entry name" value="ABC_TM2"/>
    <property type="match status" value="1"/>
</dbReference>
<dbReference type="PANTHER" id="PTHR30413">
    <property type="entry name" value="INNER MEMBRANE TRANSPORT PERMEASE"/>
    <property type="match status" value="1"/>
</dbReference>
<reference evidence="11" key="1">
    <citation type="journal article" date="2020" name="mSystems">
        <title>Genome- and Community-Level Interaction Insights into Carbon Utilization and Element Cycling Functions of Hydrothermarchaeota in Hydrothermal Sediment.</title>
        <authorList>
            <person name="Zhou Z."/>
            <person name="Liu Y."/>
            <person name="Xu W."/>
            <person name="Pan J."/>
            <person name="Luo Z.H."/>
            <person name="Li M."/>
        </authorList>
    </citation>
    <scope>NUCLEOTIDE SEQUENCE [LARGE SCALE GENOMIC DNA]</scope>
    <source>
        <strain evidence="11">SpSt-418</strain>
    </source>
</reference>
<dbReference type="EMBL" id="DSRU01000050">
    <property type="protein sequence ID" value="HFM97031.1"/>
    <property type="molecule type" value="Genomic_DNA"/>
</dbReference>
<dbReference type="PIRSF" id="PIRSF006648">
    <property type="entry name" value="DrrB"/>
    <property type="match status" value="1"/>
</dbReference>
<dbReference type="Pfam" id="PF01061">
    <property type="entry name" value="ABC2_membrane"/>
    <property type="match status" value="1"/>
</dbReference>
<evidence type="ECO:0000256" key="9">
    <source>
        <dbReference type="RuleBase" id="RU361157"/>
    </source>
</evidence>
<feature type="transmembrane region" description="Helical" evidence="9">
    <location>
        <begin position="39"/>
        <end position="60"/>
    </location>
</feature>
<evidence type="ECO:0000313" key="11">
    <source>
        <dbReference type="EMBL" id="HFM97031.1"/>
    </source>
</evidence>
<organism evidence="11">
    <name type="scientific">Oscillatoriales cyanobacterium SpSt-418</name>
    <dbReference type="NCBI Taxonomy" id="2282169"/>
    <lineage>
        <taxon>Bacteria</taxon>
        <taxon>Bacillati</taxon>
        <taxon>Cyanobacteriota</taxon>
        <taxon>Cyanophyceae</taxon>
        <taxon>Oscillatoriophycideae</taxon>
        <taxon>Oscillatoriales</taxon>
    </lineage>
</organism>
<evidence type="ECO:0000256" key="7">
    <source>
        <dbReference type="ARBA" id="ARBA00022989"/>
    </source>
</evidence>
<dbReference type="GO" id="GO:0140359">
    <property type="term" value="F:ABC-type transporter activity"/>
    <property type="evidence" value="ECO:0007669"/>
    <property type="project" value="InterPro"/>
</dbReference>
<dbReference type="InterPro" id="IPR047817">
    <property type="entry name" value="ABC2_TM_bact-type"/>
</dbReference>
<evidence type="ECO:0000256" key="2">
    <source>
        <dbReference type="ARBA" id="ARBA00007783"/>
    </source>
</evidence>
<comment type="subcellular location">
    <subcellularLocation>
        <location evidence="1">Cell inner membrane</location>
        <topology evidence="1">Multi-pass membrane protein</topology>
    </subcellularLocation>
    <subcellularLocation>
        <location evidence="9">Cell membrane</location>
        <topology evidence="9">Multi-pass membrane protein</topology>
    </subcellularLocation>
</comment>
<dbReference type="PANTHER" id="PTHR30413:SF8">
    <property type="entry name" value="TRANSPORT PERMEASE PROTEIN"/>
    <property type="match status" value="1"/>
</dbReference>
<keyword evidence="7 9" id="KW-1133">Transmembrane helix</keyword>
<evidence type="ECO:0000256" key="6">
    <source>
        <dbReference type="ARBA" id="ARBA00022692"/>
    </source>
</evidence>
<proteinExistence type="inferred from homology"/>
<feature type="transmembrane region" description="Helical" evidence="9">
    <location>
        <begin position="108"/>
        <end position="136"/>
    </location>
</feature>
<protein>
    <recommendedName>
        <fullName evidence="9">Transport permease protein</fullName>
    </recommendedName>
</protein>
<feature type="transmembrane region" description="Helical" evidence="9">
    <location>
        <begin position="148"/>
        <end position="169"/>
    </location>
</feature>
<dbReference type="InterPro" id="IPR013525">
    <property type="entry name" value="ABC2_TM"/>
</dbReference>
<comment type="similarity">
    <text evidence="2 9">Belongs to the ABC-2 integral membrane protein family.</text>
</comment>
<dbReference type="AlphaFoldDB" id="A0A7C3KD27"/>
<sequence>MVPKTQMLPKFKRRQFVYYSDLIAVLVSRELKLLYKRSLLGIAWTLINPLLQLAVFSFVFRGVLQVSIPHYASYAFSGLLIWSWTQTSLVQATGLITNNRALIRQPGFPIAILPIVTVTTGLIHLLLALPVLLIFLAWEGVPLQPVVLLLPVLLAIQFGLTVSLAYPLAAMNVTFRDTQHTVAVILQLMAYLLPIFYALEQVPESFRSIYTLNPMVPLLDAYRKILVYGAMPAWEGILLLGALAAVLLPLGYRIFKRQSDRFVEEL</sequence>
<comment type="caution">
    <text evidence="11">The sequence shown here is derived from an EMBL/GenBank/DDBJ whole genome shotgun (WGS) entry which is preliminary data.</text>
</comment>
<dbReference type="GO" id="GO:0043190">
    <property type="term" value="C:ATP-binding cassette (ABC) transporter complex"/>
    <property type="evidence" value="ECO:0007669"/>
    <property type="project" value="InterPro"/>
</dbReference>
<keyword evidence="6 9" id="KW-0812">Transmembrane</keyword>
<gene>
    <name evidence="11" type="ORF">ENR64_04540</name>
</gene>
<feature type="transmembrane region" description="Helical" evidence="9">
    <location>
        <begin position="225"/>
        <end position="252"/>
    </location>
</feature>
<evidence type="ECO:0000256" key="5">
    <source>
        <dbReference type="ARBA" id="ARBA00022519"/>
    </source>
</evidence>
<dbReference type="GO" id="GO:0015920">
    <property type="term" value="P:lipopolysaccharide transport"/>
    <property type="evidence" value="ECO:0007669"/>
    <property type="project" value="TreeGrafter"/>
</dbReference>
<evidence type="ECO:0000259" key="10">
    <source>
        <dbReference type="PROSITE" id="PS51012"/>
    </source>
</evidence>
<accession>A0A7C3KD27</accession>
<feature type="transmembrane region" description="Helical" evidence="9">
    <location>
        <begin position="181"/>
        <end position="199"/>
    </location>
</feature>
<feature type="domain" description="ABC transmembrane type-2" evidence="10">
    <location>
        <begin position="40"/>
        <end position="258"/>
    </location>
</feature>
<evidence type="ECO:0000256" key="3">
    <source>
        <dbReference type="ARBA" id="ARBA00022448"/>
    </source>
</evidence>
<dbReference type="InterPro" id="IPR000412">
    <property type="entry name" value="ABC_2_transport"/>
</dbReference>
<name>A0A7C3KD27_9CYAN</name>
<keyword evidence="3 9" id="KW-0813">Transport</keyword>
<evidence type="ECO:0000256" key="8">
    <source>
        <dbReference type="ARBA" id="ARBA00023136"/>
    </source>
</evidence>